<dbReference type="EC" id="2.7.1.148" evidence="2 10"/>
<dbReference type="InterPro" id="IPR013750">
    <property type="entry name" value="GHMP_kinase_C_dom"/>
</dbReference>
<dbReference type="InterPro" id="IPR004424">
    <property type="entry name" value="IspE"/>
</dbReference>
<dbReference type="InterPro" id="IPR020568">
    <property type="entry name" value="Ribosomal_Su5_D2-typ_SF"/>
</dbReference>
<evidence type="ECO:0000313" key="14">
    <source>
        <dbReference type="Proteomes" id="UP000231293"/>
    </source>
</evidence>
<evidence type="ECO:0000256" key="10">
    <source>
        <dbReference type="HAMAP-Rule" id="MF_00061"/>
    </source>
</evidence>
<dbReference type="InterPro" id="IPR014721">
    <property type="entry name" value="Ribsml_uS5_D2-typ_fold_subgr"/>
</dbReference>
<dbReference type="HAMAP" id="MF_00061">
    <property type="entry name" value="IspE"/>
    <property type="match status" value="1"/>
</dbReference>
<organism evidence="13 14">
    <name type="scientific">Snodgrassella alvi</name>
    <dbReference type="NCBI Taxonomy" id="1196083"/>
    <lineage>
        <taxon>Bacteria</taxon>
        <taxon>Pseudomonadati</taxon>
        <taxon>Pseudomonadota</taxon>
        <taxon>Betaproteobacteria</taxon>
        <taxon>Neisseriales</taxon>
        <taxon>Neisseriaceae</taxon>
        <taxon>Snodgrassella</taxon>
    </lineage>
</organism>
<feature type="active site" evidence="10">
    <location>
        <position position="143"/>
    </location>
</feature>
<dbReference type="SUPFAM" id="SSF55060">
    <property type="entry name" value="GHMP Kinase, C-terminal domain"/>
    <property type="match status" value="1"/>
</dbReference>
<proteinExistence type="inferred from homology"/>
<evidence type="ECO:0000256" key="6">
    <source>
        <dbReference type="ARBA" id="ARBA00022777"/>
    </source>
</evidence>
<feature type="domain" description="GHMP kinase C-terminal" evidence="12">
    <location>
        <begin position="207"/>
        <end position="264"/>
    </location>
</feature>
<keyword evidence="8 10" id="KW-0414">Isoprene biosynthesis</keyword>
<reference evidence="13 14" key="1">
    <citation type="journal article" date="2017" name="MBio">
        <title>Type VI secretion-mediated competition in the bee gut microbiome.</title>
        <authorList>
            <person name="Steele M.I."/>
            <person name="Kwong W.K."/>
            <person name="Powell J.E."/>
            <person name="Whiteley M."/>
            <person name="Moran N.A."/>
        </authorList>
    </citation>
    <scope>NUCLEOTIDE SEQUENCE [LARGE SCALE GENOMIC DNA]</scope>
    <source>
        <strain evidence="13 14">App2-2</strain>
    </source>
</reference>
<comment type="similarity">
    <text evidence="1 10">Belongs to the GHMP kinase family. IspE subfamily.</text>
</comment>
<sequence length="283" mass="31239">MNNLYPPADAHHFLAPAKLNLDLRIVGRRADGYHLLESIFTLIALYDQVWLRVNSNGAITLNTPVAGIMAEQDLCVRAAQLLRSHTGIQQGVDIWLDKQIPIGGGLGGGSADAAVVLMALNRLWQLNLNKTQLLQLGVQLGADVPFFIFGQSAFARGIGEDLSPIFLPKQWYVIIKPPVHVSTPKIFAHKDLTRDSKPRIMPDFQAGQHWRNDMQSVVFAEYPAVKAAFDVLAEYGSPMMSGSGACVFLSFDSESAARAVYNKVFHVHQAYCVASIPRHPFYQ</sequence>
<gene>
    <name evidence="10" type="primary">ispE</name>
    <name evidence="13" type="ORF">BGI32_04375</name>
</gene>
<evidence type="ECO:0000256" key="7">
    <source>
        <dbReference type="ARBA" id="ARBA00022840"/>
    </source>
</evidence>
<evidence type="ECO:0000256" key="9">
    <source>
        <dbReference type="ARBA" id="ARBA00032554"/>
    </source>
</evidence>
<accession>A0A2N9WUZ2</accession>
<evidence type="ECO:0000256" key="2">
    <source>
        <dbReference type="ARBA" id="ARBA00012052"/>
    </source>
</evidence>
<dbReference type="Gene3D" id="3.30.70.890">
    <property type="entry name" value="GHMP kinase, C-terminal domain"/>
    <property type="match status" value="1"/>
</dbReference>
<dbReference type="Gene3D" id="3.30.230.10">
    <property type="match status" value="1"/>
</dbReference>
<dbReference type="EMBL" id="MDVB01000053">
    <property type="protein sequence ID" value="PIT16655.1"/>
    <property type="molecule type" value="Genomic_DNA"/>
</dbReference>
<dbReference type="PANTHER" id="PTHR43527:SF2">
    <property type="entry name" value="4-DIPHOSPHOCYTIDYL-2-C-METHYL-D-ERYTHRITOL KINASE, CHLOROPLASTIC"/>
    <property type="match status" value="1"/>
</dbReference>
<evidence type="ECO:0000256" key="3">
    <source>
        <dbReference type="ARBA" id="ARBA00017473"/>
    </source>
</evidence>
<dbReference type="UniPathway" id="UPA00056">
    <property type="reaction ID" value="UER00094"/>
</dbReference>
<evidence type="ECO:0000256" key="4">
    <source>
        <dbReference type="ARBA" id="ARBA00022679"/>
    </source>
</evidence>
<feature type="active site" evidence="10">
    <location>
        <position position="18"/>
    </location>
</feature>
<keyword evidence="7 10" id="KW-0067">ATP-binding</keyword>
<dbReference type="GO" id="GO:0050515">
    <property type="term" value="F:4-(cytidine 5'-diphospho)-2-C-methyl-D-erythritol kinase activity"/>
    <property type="evidence" value="ECO:0007669"/>
    <property type="project" value="UniProtKB-UniRule"/>
</dbReference>
<dbReference type="GO" id="GO:0005524">
    <property type="term" value="F:ATP binding"/>
    <property type="evidence" value="ECO:0007669"/>
    <property type="project" value="UniProtKB-UniRule"/>
</dbReference>
<comment type="function">
    <text evidence="10">Catalyzes the phosphorylation of the position 2 hydroxy group of 4-diphosphocytidyl-2C-methyl-D-erythritol.</text>
</comment>
<evidence type="ECO:0000256" key="5">
    <source>
        <dbReference type="ARBA" id="ARBA00022741"/>
    </source>
</evidence>
<dbReference type="RefSeq" id="WP_100113432.1">
    <property type="nucleotide sequence ID" value="NZ_MDVB01000053.1"/>
</dbReference>
<evidence type="ECO:0000256" key="1">
    <source>
        <dbReference type="ARBA" id="ARBA00009684"/>
    </source>
</evidence>
<dbReference type="Pfam" id="PF00288">
    <property type="entry name" value="GHMP_kinases_N"/>
    <property type="match status" value="1"/>
</dbReference>
<evidence type="ECO:0000256" key="8">
    <source>
        <dbReference type="ARBA" id="ARBA00023229"/>
    </source>
</evidence>
<keyword evidence="5 10" id="KW-0547">Nucleotide-binding</keyword>
<dbReference type="InterPro" id="IPR036554">
    <property type="entry name" value="GHMP_kinase_C_sf"/>
</dbReference>
<evidence type="ECO:0000259" key="12">
    <source>
        <dbReference type="Pfam" id="PF08544"/>
    </source>
</evidence>
<comment type="pathway">
    <text evidence="10">Isoprenoid biosynthesis; isopentenyl diphosphate biosynthesis via DXP pathway; isopentenyl diphosphate from 1-deoxy-D-xylulose 5-phosphate: step 3/6.</text>
</comment>
<dbReference type="Pfam" id="PF08544">
    <property type="entry name" value="GHMP_kinases_C"/>
    <property type="match status" value="1"/>
</dbReference>
<dbReference type="AlphaFoldDB" id="A0A2N9WUZ2"/>
<name>A0A2N9WUZ2_9NEIS</name>
<evidence type="ECO:0000259" key="11">
    <source>
        <dbReference type="Pfam" id="PF00288"/>
    </source>
</evidence>
<comment type="caution">
    <text evidence="13">The sequence shown here is derived from an EMBL/GenBank/DDBJ whole genome shotgun (WGS) entry which is preliminary data.</text>
</comment>
<dbReference type="GO" id="GO:0016114">
    <property type="term" value="P:terpenoid biosynthetic process"/>
    <property type="evidence" value="ECO:0007669"/>
    <property type="project" value="UniProtKB-UniRule"/>
</dbReference>
<dbReference type="InterPro" id="IPR006204">
    <property type="entry name" value="GHMP_kinase_N_dom"/>
</dbReference>
<dbReference type="SUPFAM" id="SSF54211">
    <property type="entry name" value="Ribosomal protein S5 domain 2-like"/>
    <property type="match status" value="1"/>
</dbReference>
<dbReference type="NCBIfam" id="TIGR00154">
    <property type="entry name" value="ispE"/>
    <property type="match status" value="1"/>
</dbReference>
<comment type="catalytic activity">
    <reaction evidence="10">
        <text>4-CDP-2-C-methyl-D-erythritol + ATP = 4-CDP-2-C-methyl-D-erythritol 2-phosphate + ADP + H(+)</text>
        <dbReference type="Rhea" id="RHEA:18437"/>
        <dbReference type="ChEBI" id="CHEBI:15378"/>
        <dbReference type="ChEBI" id="CHEBI:30616"/>
        <dbReference type="ChEBI" id="CHEBI:57823"/>
        <dbReference type="ChEBI" id="CHEBI:57919"/>
        <dbReference type="ChEBI" id="CHEBI:456216"/>
        <dbReference type="EC" id="2.7.1.148"/>
    </reaction>
</comment>
<keyword evidence="4 10" id="KW-0808">Transferase</keyword>
<dbReference type="PIRSF" id="PIRSF010376">
    <property type="entry name" value="IspE"/>
    <property type="match status" value="1"/>
</dbReference>
<keyword evidence="6 10" id="KW-0418">Kinase</keyword>
<feature type="domain" description="GHMP kinase N-terminal" evidence="11">
    <location>
        <begin position="74"/>
        <end position="151"/>
    </location>
</feature>
<dbReference type="GO" id="GO:0019288">
    <property type="term" value="P:isopentenyl diphosphate biosynthetic process, methylerythritol 4-phosphate pathway"/>
    <property type="evidence" value="ECO:0007669"/>
    <property type="project" value="UniProtKB-UniRule"/>
</dbReference>
<feature type="binding site" evidence="10">
    <location>
        <begin position="101"/>
        <end position="111"/>
    </location>
    <ligand>
        <name>ATP</name>
        <dbReference type="ChEBI" id="CHEBI:30616"/>
    </ligand>
</feature>
<dbReference type="Proteomes" id="UP000231293">
    <property type="component" value="Unassembled WGS sequence"/>
</dbReference>
<protein>
    <recommendedName>
        <fullName evidence="3 10">4-diphosphocytidyl-2-C-methyl-D-erythritol kinase</fullName>
        <shortName evidence="10">CMK</shortName>
        <ecNumber evidence="2 10">2.7.1.148</ecNumber>
    </recommendedName>
    <alternativeName>
        <fullName evidence="9 10">4-(cytidine-5'-diphospho)-2-C-methyl-D-erythritol kinase</fullName>
    </alternativeName>
</protein>
<dbReference type="PANTHER" id="PTHR43527">
    <property type="entry name" value="4-DIPHOSPHOCYTIDYL-2-C-METHYL-D-ERYTHRITOL KINASE, CHLOROPLASTIC"/>
    <property type="match status" value="1"/>
</dbReference>
<evidence type="ECO:0000313" key="13">
    <source>
        <dbReference type="EMBL" id="PIT16655.1"/>
    </source>
</evidence>